<dbReference type="GO" id="GO:0008677">
    <property type="term" value="F:2-dehydropantoate 2-reductase activity"/>
    <property type="evidence" value="ECO:0007669"/>
    <property type="project" value="UniProtKB-EC"/>
</dbReference>
<evidence type="ECO:0000256" key="9">
    <source>
        <dbReference type="RuleBase" id="RU362068"/>
    </source>
</evidence>
<comment type="caution">
    <text evidence="12">The sequence shown here is derived from an EMBL/GenBank/DDBJ whole genome shotgun (WGS) entry which is preliminary data.</text>
</comment>
<evidence type="ECO:0000256" key="5">
    <source>
        <dbReference type="ARBA" id="ARBA00022857"/>
    </source>
</evidence>
<dbReference type="InterPro" id="IPR013328">
    <property type="entry name" value="6PGD_dom2"/>
</dbReference>
<evidence type="ECO:0000256" key="2">
    <source>
        <dbReference type="ARBA" id="ARBA00007870"/>
    </source>
</evidence>
<evidence type="ECO:0000259" key="11">
    <source>
        <dbReference type="Pfam" id="PF08546"/>
    </source>
</evidence>
<dbReference type="AlphaFoldDB" id="A0A7C2VGY5"/>
<organism evidence="12">
    <name type="scientific">Hydrogenobacter sp</name>
    <dbReference type="NCBI Taxonomy" id="2152829"/>
    <lineage>
        <taxon>Bacteria</taxon>
        <taxon>Pseudomonadati</taxon>
        <taxon>Aquificota</taxon>
        <taxon>Aquificia</taxon>
        <taxon>Aquificales</taxon>
        <taxon>Aquificaceae</taxon>
        <taxon>Hydrogenobacter</taxon>
    </lineage>
</organism>
<reference evidence="12" key="1">
    <citation type="journal article" date="2020" name="mSystems">
        <title>Genome- and Community-Level Interaction Insights into Carbon Utilization and Element Cycling Functions of Hydrothermarchaeota in Hydrothermal Sediment.</title>
        <authorList>
            <person name="Zhou Z."/>
            <person name="Liu Y."/>
            <person name="Xu W."/>
            <person name="Pan J."/>
            <person name="Luo Z.H."/>
            <person name="Li M."/>
        </authorList>
    </citation>
    <scope>NUCLEOTIDE SEQUENCE [LARGE SCALE GENOMIC DNA]</scope>
    <source>
        <strain evidence="12">SpSt-132</strain>
    </source>
</reference>
<name>A0A7C2VGY5_9AQUI</name>
<keyword evidence="6 9" id="KW-0560">Oxidoreductase</keyword>
<dbReference type="GO" id="GO:0015940">
    <property type="term" value="P:pantothenate biosynthetic process"/>
    <property type="evidence" value="ECO:0007669"/>
    <property type="project" value="UniProtKB-UniPathway"/>
</dbReference>
<evidence type="ECO:0000256" key="3">
    <source>
        <dbReference type="ARBA" id="ARBA00013014"/>
    </source>
</evidence>
<dbReference type="SUPFAM" id="SSF48179">
    <property type="entry name" value="6-phosphogluconate dehydrogenase C-terminal domain-like"/>
    <property type="match status" value="1"/>
</dbReference>
<dbReference type="GO" id="GO:0005737">
    <property type="term" value="C:cytoplasm"/>
    <property type="evidence" value="ECO:0007669"/>
    <property type="project" value="TreeGrafter"/>
</dbReference>
<dbReference type="InterPro" id="IPR008927">
    <property type="entry name" value="6-PGluconate_DH-like_C_sf"/>
</dbReference>
<dbReference type="InterPro" id="IPR050838">
    <property type="entry name" value="Ketopantoate_reductase"/>
</dbReference>
<comment type="catalytic activity">
    <reaction evidence="8 9">
        <text>(R)-pantoate + NADP(+) = 2-dehydropantoate + NADPH + H(+)</text>
        <dbReference type="Rhea" id="RHEA:16233"/>
        <dbReference type="ChEBI" id="CHEBI:11561"/>
        <dbReference type="ChEBI" id="CHEBI:15378"/>
        <dbReference type="ChEBI" id="CHEBI:15980"/>
        <dbReference type="ChEBI" id="CHEBI:57783"/>
        <dbReference type="ChEBI" id="CHEBI:58349"/>
        <dbReference type="EC" id="1.1.1.169"/>
    </reaction>
</comment>
<feature type="domain" description="Ketopantoate reductase C-terminal" evidence="11">
    <location>
        <begin position="176"/>
        <end position="302"/>
    </location>
</feature>
<dbReference type="EC" id="1.1.1.169" evidence="3 9"/>
<proteinExistence type="inferred from homology"/>
<dbReference type="InterPro" id="IPR036291">
    <property type="entry name" value="NAD(P)-bd_dom_sf"/>
</dbReference>
<protein>
    <recommendedName>
        <fullName evidence="4 9">2-dehydropantoate 2-reductase</fullName>
        <ecNumber evidence="3 9">1.1.1.169</ecNumber>
    </recommendedName>
    <alternativeName>
        <fullName evidence="7 9">Ketopantoate reductase</fullName>
    </alternativeName>
</protein>
<dbReference type="SUPFAM" id="SSF51735">
    <property type="entry name" value="NAD(P)-binding Rossmann-fold domains"/>
    <property type="match status" value="1"/>
</dbReference>
<evidence type="ECO:0000256" key="1">
    <source>
        <dbReference type="ARBA" id="ARBA00004994"/>
    </source>
</evidence>
<sequence length="307" mass="34668">MNFLVVGVGALGSTYLAFLSRAGHRAVGLLKKGKSLNKIRVEGIWGEFEQGVKAIGSLELLDFEPDLIILTVKSYDTERALKDIEPLSKEKSLLMVAQNGYGNYEKAIRLFGKGKVILSRVIFGAKLLEWGHVRITVCGDDVVIGDPSGIMEEGFLKDLAKLFSKAGIPTRYERDVYKYLWDKILYNCALNPLGALFERSYGELAKNPYTKELMDRMIEEAFEALRANSIETFWKGPEDYKRHFYERLIPPTADHYPSMLEDVKRGKTEIDALNGALVELAKEKGLKVPTNEMIVKLIRAKERFNLP</sequence>
<evidence type="ECO:0000256" key="6">
    <source>
        <dbReference type="ARBA" id="ARBA00023002"/>
    </source>
</evidence>
<accession>A0A7C2VGY5</accession>
<dbReference type="Pfam" id="PF02558">
    <property type="entry name" value="ApbA"/>
    <property type="match status" value="1"/>
</dbReference>
<dbReference type="UniPathway" id="UPA00028">
    <property type="reaction ID" value="UER00004"/>
</dbReference>
<gene>
    <name evidence="12" type="ORF">ENO47_09100</name>
</gene>
<dbReference type="GO" id="GO:0050661">
    <property type="term" value="F:NADP binding"/>
    <property type="evidence" value="ECO:0007669"/>
    <property type="project" value="TreeGrafter"/>
</dbReference>
<comment type="pathway">
    <text evidence="1 9">Cofactor biosynthesis; (R)-pantothenate biosynthesis; (R)-pantoate from 3-methyl-2-oxobutanoate: step 2/2.</text>
</comment>
<dbReference type="EMBL" id="DSFP01000076">
    <property type="protein sequence ID" value="HEW46795.1"/>
    <property type="molecule type" value="Genomic_DNA"/>
</dbReference>
<dbReference type="PANTHER" id="PTHR43765:SF2">
    <property type="entry name" value="2-DEHYDROPANTOATE 2-REDUCTASE"/>
    <property type="match status" value="1"/>
</dbReference>
<evidence type="ECO:0000313" key="12">
    <source>
        <dbReference type="EMBL" id="HEW46795.1"/>
    </source>
</evidence>
<keyword evidence="5 9" id="KW-0521">NADP</keyword>
<comment type="function">
    <text evidence="9">Catalyzes the NADPH-dependent reduction of ketopantoate into pantoic acid.</text>
</comment>
<dbReference type="NCBIfam" id="TIGR00745">
    <property type="entry name" value="apbA_panE"/>
    <property type="match status" value="1"/>
</dbReference>
<feature type="domain" description="Ketopantoate reductase N-terminal" evidence="10">
    <location>
        <begin position="4"/>
        <end position="147"/>
    </location>
</feature>
<evidence type="ECO:0000256" key="8">
    <source>
        <dbReference type="ARBA" id="ARBA00048793"/>
    </source>
</evidence>
<dbReference type="Gene3D" id="3.40.50.720">
    <property type="entry name" value="NAD(P)-binding Rossmann-like Domain"/>
    <property type="match status" value="1"/>
</dbReference>
<dbReference type="Pfam" id="PF08546">
    <property type="entry name" value="ApbA_C"/>
    <property type="match status" value="1"/>
</dbReference>
<evidence type="ECO:0000256" key="7">
    <source>
        <dbReference type="ARBA" id="ARBA00032024"/>
    </source>
</evidence>
<dbReference type="InterPro" id="IPR003710">
    <property type="entry name" value="ApbA"/>
</dbReference>
<dbReference type="InterPro" id="IPR013752">
    <property type="entry name" value="KPA_reductase"/>
</dbReference>
<evidence type="ECO:0000259" key="10">
    <source>
        <dbReference type="Pfam" id="PF02558"/>
    </source>
</evidence>
<comment type="similarity">
    <text evidence="2 9">Belongs to the ketopantoate reductase family.</text>
</comment>
<keyword evidence="9" id="KW-0566">Pantothenate biosynthesis</keyword>
<dbReference type="Gene3D" id="1.10.1040.10">
    <property type="entry name" value="N-(1-d-carboxylethyl)-l-norvaline Dehydrogenase, domain 2"/>
    <property type="match status" value="1"/>
</dbReference>
<dbReference type="PANTHER" id="PTHR43765">
    <property type="entry name" value="2-DEHYDROPANTOATE 2-REDUCTASE-RELATED"/>
    <property type="match status" value="1"/>
</dbReference>
<dbReference type="InterPro" id="IPR013332">
    <property type="entry name" value="KPR_N"/>
</dbReference>
<evidence type="ECO:0000256" key="4">
    <source>
        <dbReference type="ARBA" id="ARBA00019465"/>
    </source>
</evidence>